<feature type="region of interest" description="Disordered" evidence="2">
    <location>
        <begin position="1"/>
        <end position="88"/>
    </location>
</feature>
<keyword evidence="1" id="KW-0175">Coiled coil</keyword>
<protein>
    <submittedName>
        <fullName evidence="3">Uncharacterized protein</fullName>
    </submittedName>
</protein>
<dbReference type="Proteomes" id="UP000188298">
    <property type="component" value="Chromosome"/>
</dbReference>
<feature type="compositionally biased region" description="Basic and acidic residues" evidence="2">
    <location>
        <begin position="65"/>
        <end position="76"/>
    </location>
</feature>
<dbReference type="KEGG" id="hbl:XJ32_03715"/>
<sequence length="406" mass="46208">MKKKEGNNKIYTLELENLENPTSLSSPHMQTEVAVKAQVTRDGVRPNANIAKTDSDIIPQKPKPKPKEKQSPKELENIESDSNPAGILNPEELATLNKEFKLGEIQDLKGQKALYDANIESLSLLDDILKSGRVATDDEKRILSNFRGFGKASNELYQVIKEKGERLDSLNKLLESLSESVGAKKGYNGMIDFYLGKDLNEALSISTRLDVRDAAYTDKNYMQRFHNGYNKLISDEYIKELQGQIQKAKDTREKAKKAYEKEIANKESVAELRNSLNEMLVRQAELHSFLGRASDSKIERLKAIYGDDFEDIVRGKFDKKEVKMKNKQHKIPTKSKVEKDLSTDEIKQIINTWDLNNPKKSDKLIISKVDEAELELLAKDFDFKGNYAVAREIDSEYLAHALNRHE</sequence>
<feature type="coiled-coil region" evidence="1">
    <location>
        <begin position="238"/>
        <end position="265"/>
    </location>
</feature>
<proteinExistence type="predicted"/>
<gene>
    <name evidence="3" type="ORF">XJ32_03715</name>
</gene>
<feature type="compositionally biased region" description="Polar residues" evidence="2">
    <location>
        <begin position="19"/>
        <end position="29"/>
    </location>
</feature>
<dbReference type="EMBL" id="CP019645">
    <property type="protein sequence ID" value="AQQ59346.1"/>
    <property type="molecule type" value="Genomic_DNA"/>
</dbReference>
<dbReference type="RefSeq" id="WP_077388397.1">
    <property type="nucleotide sequence ID" value="NZ_CP019645.1"/>
</dbReference>
<name>A0A1Q2LFZ3_9HELI</name>
<accession>A0A1Q2LFZ3</accession>
<evidence type="ECO:0000313" key="4">
    <source>
        <dbReference type="Proteomes" id="UP000188298"/>
    </source>
</evidence>
<reference evidence="3 4" key="1">
    <citation type="submission" date="2017-02" db="EMBL/GenBank/DDBJ databases">
        <title>Whole genome sequencing of Helicobacter bilis strain AAQJH.</title>
        <authorList>
            <person name="Conlan S."/>
            <person name="Thomas P.J."/>
            <person name="Mullikin J."/>
            <person name="Palmore T.N."/>
            <person name="Frank K.M."/>
            <person name="Segre J.A."/>
        </authorList>
    </citation>
    <scope>NUCLEOTIDE SEQUENCE [LARGE SCALE GENOMIC DNA]</scope>
    <source>
        <strain evidence="3 4">AAQJH</strain>
    </source>
</reference>
<dbReference type="AlphaFoldDB" id="A0A1Q2LFZ3"/>
<organism evidence="3 4">
    <name type="scientific">Helicobacter bilis</name>
    <dbReference type="NCBI Taxonomy" id="37372"/>
    <lineage>
        <taxon>Bacteria</taxon>
        <taxon>Pseudomonadati</taxon>
        <taxon>Campylobacterota</taxon>
        <taxon>Epsilonproteobacteria</taxon>
        <taxon>Campylobacterales</taxon>
        <taxon>Helicobacteraceae</taxon>
        <taxon>Helicobacter</taxon>
    </lineage>
</organism>
<evidence type="ECO:0000256" key="2">
    <source>
        <dbReference type="SAM" id="MobiDB-lite"/>
    </source>
</evidence>
<evidence type="ECO:0000313" key="3">
    <source>
        <dbReference type="EMBL" id="AQQ59346.1"/>
    </source>
</evidence>
<evidence type="ECO:0000256" key="1">
    <source>
        <dbReference type="SAM" id="Coils"/>
    </source>
</evidence>